<proteinExistence type="predicted"/>
<accession>A0A3M7KUS9</accession>
<reference evidence="3" key="1">
    <citation type="journal article" date="2018" name="Algal Res.">
        <title>Characterization of plant carbon substrate utilization by Auxenochlorella protothecoides.</title>
        <authorList>
            <person name="Vogler B.W."/>
            <person name="Starkenburg S.R."/>
            <person name="Sudasinghe N."/>
            <person name="Schambach J.Y."/>
            <person name="Rollin J.A."/>
            <person name="Pattathil S."/>
            <person name="Barry A.N."/>
        </authorList>
    </citation>
    <scope>NUCLEOTIDE SEQUENCE [LARGE SCALE GENOMIC DNA]</scope>
    <source>
        <strain evidence="3">UTEX 25</strain>
    </source>
</reference>
<feature type="region of interest" description="Disordered" evidence="1">
    <location>
        <begin position="36"/>
        <end position="58"/>
    </location>
</feature>
<gene>
    <name evidence="2" type="ORF">APUTEX25_001456</name>
</gene>
<feature type="compositionally biased region" description="Low complexity" evidence="1">
    <location>
        <begin position="296"/>
        <end position="306"/>
    </location>
</feature>
<sequence>MQCGRVAARSTAGSVSHLLPVSTSLLTRLRELAAGLHSSSAPEPPPHSPFGRPPNWQSCDWKALGPEESLTLEPEKSAYVASSPLWEGPAPVVYEYSVTRVQGLLHVPGLHRGHRAAGGPHLAPAADFWAARGVRGEALLGLLGSKGAVQAPAVLHPTYDWLSQEVGVPPEGWAAMPQLMAKPLATRLAPGVRLLQRAGFKVLGPRLTKFPGGKPKRKDEVFLDALYLKPMRAVCALAGASVGSYHDLRRGLQAELADWAATRYRGELLEGVLRGMREDIEEYESTPRNRAHLSEPGEGAPGAAGAEAEEEPAVAAQA</sequence>
<evidence type="ECO:0000256" key="1">
    <source>
        <dbReference type="SAM" id="MobiDB-lite"/>
    </source>
</evidence>
<organism evidence="2 3">
    <name type="scientific">Auxenochlorella protothecoides</name>
    <name type="common">Green microalga</name>
    <name type="synonym">Chlorella protothecoides</name>
    <dbReference type="NCBI Taxonomy" id="3075"/>
    <lineage>
        <taxon>Eukaryota</taxon>
        <taxon>Viridiplantae</taxon>
        <taxon>Chlorophyta</taxon>
        <taxon>core chlorophytes</taxon>
        <taxon>Trebouxiophyceae</taxon>
        <taxon>Chlorellales</taxon>
        <taxon>Chlorellaceae</taxon>
        <taxon>Auxenochlorella</taxon>
    </lineage>
</organism>
<name>A0A3M7KUS9_AUXPR</name>
<evidence type="ECO:0000313" key="3">
    <source>
        <dbReference type="Proteomes" id="UP000279271"/>
    </source>
</evidence>
<feature type="compositionally biased region" description="Pro residues" evidence="1">
    <location>
        <begin position="42"/>
        <end position="52"/>
    </location>
</feature>
<evidence type="ECO:0000313" key="2">
    <source>
        <dbReference type="EMBL" id="RMZ54298.1"/>
    </source>
</evidence>
<comment type="caution">
    <text evidence="2">The sequence shown here is derived from an EMBL/GenBank/DDBJ whole genome shotgun (WGS) entry which is preliminary data.</text>
</comment>
<dbReference type="AlphaFoldDB" id="A0A3M7KUS9"/>
<feature type="region of interest" description="Disordered" evidence="1">
    <location>
        <begin position="283"/>
        <end position="318"/>
    </location>
</feature>
<dbReference type="Proteomes" id="UP000279271">
    <property type="component" value="Unassembled WGS sequence"/>
</dbReference>
<protein>
    <submittedName>
        <fullName evidence="2">Uncharacterized protein</fullName>
    </submittedName>
</protein>
<dbReference type="EMBL" id="QOKY01000180">
    <property type="protein sequence ID" value="RMZ54298.1"/>
    <property type="molecule type" value="Genomic_DNA"/>
</dbReference>